<feature type="domain" description="Retrotransposon gag" evidence="2">
    <location>
        <begin position="373"/>
        <end position="473"/>
    </location>
</feature>
<evidence type="ECO:0000256" key="1">
    <source>
        <dbReference type="SAM" id="MobiDB-lite"/>
    </source>
</evidence>
<keyword evidence="4" id="KW-1185">Reference proteome</keyword>
<dbReference type="Proteomes" id="UP001054252">
    <property type="component" value="Unassembled WGS sequence"/>
</dbReference>
<feature type="region of interest" description="Disordered" evidence="1">
    <location>
        <begin position="302"/>
        <end position="321"/>
    </location>
</feature>
<evidence type="ECO:0000259" key="2">
    <source>
        <dbReference type="Pfam" id="PF03732"/>
    </source>
</evidence>
<sequence>MGKMPVTDDAYIFGLLWKKLGSGRRQHKRIWASFEEDGQEGREKNADRLLQRERNGSFQALQRKGEKLASQKFSKFGKLTHLDSIQVPVGPVTRARTKKFKEALNRLVREIWTQANLCRPIEGSPCEPQNYISLIQILIDSVKAKANLCKTSDGNQDNSISTTSCDPLHTQGGPVTRARAKKMREALNGLIEQIWRLVILIEESIESEILRDFSLWVWRQPTLYLWFLLRHRQWVKVFTFGSCCDINNGSRSYYKSDLAFLEFRNPLSCYESHCSLWGSHHNPSIVDCGVFSIPRFLPRHRRQQQNSPARPPPRQMQQREHWGDIEEEEELEELNEPPLNWGKADLEAYLEWERKVELVFNCHNYSELKKVRLAAIEFSDYALVWWDQLVINRHRNRNREHPIETWEEMKAVMRKRFVPNHYYQELYKKLQGLRQGHRSVEEYYQEMEKAMIRANVEEDREATMVRFFQGLNPDIHDWVEMQHYVELEDMVHMAIIVERQLKKRGTCAGHNPGSNPWKPSSSRKEDKPQT</sequence>
<dbReference type="InterPro" id="IPR005162">
    <property type="entry name" value="Retrotrans_gag_dom"/>
</dbReference>
<feature type="region of interest" description="Disordered" evidence="1">
    <location>
        <begin position="506"/>
        <end position="530"/>
    </location>
</feature>
<dbReference type="PANTHER" id="PTHR35046:SF9">
    <property type="entry name" value="RNA-DIRECTED DNA POLYMERASE"/>
    <property type="match status" value="1"/>
</dbReference>
<dbReference type="AlphaFoldDB" id="A0AAV5J8S2"/>
<dbReference type="EMBL" id="BPVZ01000033">
    <property type="protein sequence ID" value="GKV11019.1"/>
    <property type="molecule type" value="Genomic_DNA"/>
</dbReference>
<comment type="caution">
    <text evidence="3">The sequence shown here is derived from an EMBL/GenBank/DDBJ whole genome shotgun (WGS) entry which is preliminary data.</text>
</comment>
<protein>
    <recommendedName>
        <fullName evidence="2">Retrotransposon gag domain-containing protein</fullName>
    </recommendedName>
</protein>
<reference evidence="3 4" key="1">
    <citation type="journal article" date="2021" name="Commun. Biol.">
        <title>The genome of Shorea leprosula (Dipterocarpaceae) highlights the ecological relevance of drought in aseasonal tropical rainforests.</title>
        <authorList>
            <person name="Ng K.K.S."/>
            <person name="Kobayashi M.J."/>
            <person name="Fawcett J.A."/>
            <person name="Hatakeyama M."/>
            <person name="Paape T."/>
            <person name="Ng C.H."/>
            <person name="Ang C.C."/>
            <person name="Tnah L.H."/>
            <person name="Lee C.T."/>
            <person name="Nishiyama T."/>
            <person name="Sese J."/>
            <person name="O'Brien M.J."/>
            <person name="Copetti D."/>
            <person name="Mohd Noor M.I."/>
            <person name="Ong R.C."/>
            <person name="Putra M."/>
            <person name="Sireger I.Z."/>
            <person name="Indrioko S."/>
            <person name="Kosugi Y."/>
            <person name="Izuno A."/>
            <person name="Isagi Y."/>
            <person name="Lee S.L."/>
            <person name="Shimizu K.K."/>
        </authorList>
    </citation>
    <scope>NUCLEOTIDE SEQUENCE [LARGE SCALE GENOMIC DNA]</scope>
    <source>
        <strain evidence="3">214</strain>
    </source>
</reference>
<accession>A0AAV5J8S2</accession>
<organism evidence="3 4">
    <name type="scientific">Rubroshorea leprosula</name>
    <dbReference type="NCBI Taxonomy" id="152421"/>
    <lineage>
        <taxon>Eukaryota</taxon>
        <taxon>Viridiplantae</taxon>
        <taxon>Streptophyta</taxon>
        <taxon>Embryophyta</taxon>
        <taxon>Tracheophyta</taxon>
        <taxon>Spermatophyta</taxon>
        <taxon>Magnoliopsida</taxon>
        <taxon>eudicotyledons</taxon>
        <taxon>Gunneridae</taxon>
        <taxon>Pentapetalae</taxon>
        <taxon>rosids</taxon>
        <taxon>malvids</taxon>
        <taxon>Malvales</taxon>
        <taxon>Dipterocarpaceae</taxon>
        <taxon>Rubroshorea</taxon>
    </lineage>
</organism>
<dbReference type="PANTHER" id="PTHR35046">
    <property type="entry name" value="ZINC KNUCKLE (CCHC-TYPE) FAMILY PROTEIN"/>
    <property type="match status" value="1"/>
</dbReference>
<dbReference type="Pfam" id="PF03732">
    <property type="entry name" value="Retrotrans_gag"/>
    <property type="match status" value="1"/>
</dbReference>
<gene>
    <name evidence="3" type="ORF">SLEP1_g22308</name>
</gene>
<name>A0AAV5J8S2_9ROSI</name>
<proteinExistence type="predicted"/>
<evidence type="ECO:0000313" key="3">
    <source>
        <dbReference type="EMBL" id="GKV11019.1"/>
    </source>
</evidence>
<evidence type="ECO:0000313" key="4">
    <source>
        <dbReference type="Proteomes" id="UP001054252"/>
    </source>
</evidence>